<dbReference type="GO" id="GO:0016887">
    <property type="term" value="F:ATP hydrolysis activity"/>
    <property type="evidence" value="ECO:0007669"/>
    <property type="project" value="InterPro"/>
</dbReference>
<evidence type="ECO:0000313" key="3">
    <source>
        <dbReference type="EMBL" id="RXK60659.1"/>
    </source>
</evidence>
<evidence type="ECO:0000259" key="1">
    <source>
        <dbReference type="Pfam" id="PF12476"/>
    </source>
</evidence>
<dbReference type="OrthoDB" id="9792800at2"/>
<dbReference type="Proteomes" id="UP000290204">
    <property type="component" value="Unassembled WGS sequence"/>
</dbReference>
<sequence length="371" mass="42094">MLDQLHIYNFKSLKKAPMDLKRLNILSGLNGMGKSSVIQSLLLLRQSYQKGLLEKVGLVLKGDYIELGTGKDVFYEAAGEEEQLTFKTVFQHSESIWAFDYSAQKHVLPVNTALSKFDASSFKESLFSNNFQYINAEHISPLSLHKKSQLDVNENRQIGIHGEYAVHYLVEFGDKEKVVFENLIHPKAKSEFLGHNVEAWLSEISPGIRLKTDDLFSVDQTKLGFEFENGTGFTNEFRPVNVGFGISHILPVLVAILSAKEEKLILIENPESHIHPRGQSVVGQLLFKASQNNIQLLVETHSDHILNGVRVEAFRTKAGADNVGLFFFERNKETEEHFSIFKTPILDNNGRVDSWPEGFFDEWERTLIELV</sequence>
<dbReference type="InterPro" id="IPR022532">
    <property type="entry name" value="DUF3696"/>
</dbReference>
<dbReference type="InterPro" id="IPR051396">
    <property type="entry name" value="Bact_Antivir_Def_Nuclease"/>
</dbReference>
<dbReference type="AlphaFoldDB" id="A0A4Q1CJ87"/>
<dbReference type="GO" id="GO:0005524">
    <property type="term" value="F:ATP binding"/>
    <property type="evidence" value="ECO:0007669"/>
    <property type="project" value="InterPro"/>
</dbReference>
<dbReference type="SUPFAM" id="SSF52540">
    <property type="entry name" value="P-loop containing nucleoside triphosphate hydrolases"/>
    <property type="match status" value="1"/>
</dbReference>
<reference evidence="3 4" key="1">
    <citation type="submission" date="2019-01" db="EMBL/GenBank/DDBJ databases">
        <title>Lacibacter sp. strain TTM-7.</title>
        <authorList>
            <person name="Chen W.-M."/>
        </authorList>
    </citation>
    <scope>NUCLEOTIDE SEQUENCE [LARGE SCALE GENOMIC DNA]</scope>
    <source>
        <strain evidence="3 4">TTM-7</strain>
    </source>
</reference>
<dbReference type="PANTHER" id="PTHR43581:SF2">
    <property type="entry name" value="EXCINUCLEASE ATPASE SUBUNIT"/>
    <property type="match status" value="1"/>
</dbReference>
<dbReference type="EMBL" id="SDHW01000002">
    <property type="protein sequence ID" value="RXK60659.1"/>
    <property type="molecule type" value="Genomic_DNA"/>
</dbReference>
<organism evidence="3 4">
    <name type="scientific">Lacibacter luteus</name>
    <dbReference type="NCBI Taxonomy" id="2508719"/>
    <lineage>
        <taxon>Bacteria</taxon>
        <taxon>Pseudomonadati</taxon>
        <taxon>Bacteroidota</taxon>
        <taxon>Chitinophagia</taxon>
        <taxon>Chitinophagales</taxon>
        <taxon>Chitinophagaceae</taxon>
        <taxon>Lacibacter</taxon>
    </lineage>
</organism>
<feature type="domain" description="DUF3696" evidence="1">
    <location>
        <begin position="321"/>
        <end position="370"/>
    </location>
</feature>
<dbReference type="InterPro" id="IPR027417">
    <property type="entry name" value="P-loop_NTPase"/>
</dbReference>
<gene>
    <name evidence="3" type="ORF">ESA94_09350</name>
</gene>
<protein>
    <submittedName>
        <fullName evidence="3">DUF3696 domain-containing protein</fullName>
    </submittedName>
</protein>
<feature type="domain" description="ATPase AAA-type core" evidence="2">
    <location>
        <begin position="23"/>
        <end position="307"/>
    </location>
</feature>
<proteinExistence type="predicted"/>
<keyword evidence="4" id="KW-1185">Reference proteome</keyword>
<dbReference type="Gene3D" id="3.40.50.300">
    <property type="entry name" value="P-loop containing nucleotide triphosphate hydrolases"/>
    <property type="match status" value="1"/>
</dbReference>
<accession>A0A4Q1CJ87</accession>
<comment type="caution">
    <text evidence="3">The sequence shown here is derived from an EMBL/GenBank/DDBJ whole genome shotgun (WGS) entry which is preliminary data.</text>
</comment>
<evidence type="ECO:0000313" key="4">
    <source>
        <dbReference type="Proteomes" id="UP000290204"/>
    </source>
</evidence>
<dbReference type="InterPro" id="IPR003959">
    <property type="entry name" value="ATPase_AAA_core"/>
</dbReference>
<name>A0A4Q1CJ87_9BACT</name>
<dbReference type="PIRSF" id="PIRSF034888">
    <property type="entry name" value="P-loop_UCP034888"/>
    <property type="match status" value="1"/>
</dbReference>
<evidence type="ECO:0000259" key="2">
    <source>
        <dbReference type="Pfam" id="PF13304"/>
    </source>
</evidence>
<dbReference type="Pfam" id="PF13304">
    <property type="entry name" value="AAA_21"/>
    <property type="match status" value="1"/>
</dbReference>
<dbReference type="PANTHER" id="PTHR43581">
    <property type="entry name" value="ATP/GTP PHOSPHATASE"/>
    <property type="match status" value="1"/>
</dbReference>
<dbReference type="InterPro" id="IPR014592">
    <property type="entry name" value="P-loop_UCP034888"/>
</dbReference>
<dbReference type="Pfam" id="PF12476">
    <property type="entry name" value="DUF3696"/>
    <property type="match status" value="1"/>
</dbReference>